<gene>
    <name evidence="1" type="ORF">AV530_015481</name>
</gene>
<name>A0A1V4KRS0_PATFA</name>
<reference evidence="1 2" key="1">
    <citation type="submission" date="2016-02" db="EMBL/GenBank/DDBJ databases">
        <title>Band-tailed pigeon sequencing and assembly.</title>
        <authorList>
            <person name="Soares A.E."/>
            <person name="Novak B.J."/>
            <person name="Rice E.S."/>
            <person name="O'Connell B."/>
            <person name="Chang D."/>
            <person name="Weber S."/>
            <person name="Shapiro B."/>
        </authorList>
    </citation>
    <scope>NUCLEOTIDE SEQUENCE [LARGE SCALE GENOMIC DNA]</scope>
    <source>
        <strain evidence="1">BTP2013</strain>
        <tissue evidence="1">Blood</tissue>
    </source>
</reference>
<evidence type="ECO:0000313" key="1">
    <source>
        <dbReference type="EMBL" id="OPJ87125.1"/>
    </source>
</evidence>
<protein>
    <submittedName>
        <fullName evidence="1">Uncharacterized protein</fullName>
    </submittedName>
</protein>
<dbReference type="EMBL" id="LSYS01001765">
    <property type="protein sequence ID" value="OPJ87125.1"/>
    <property type="molecule type" value="Genomic_DNA"/>
</dbReference>
<comment type="caution">
    <text evidence="1">The sequence shown here is derived from an EMBL/GenBank/DDBJ whole genome shotgun (WGS) entry which is preliminary data.</text>
</comment>
<dbReference type="AlphaFoldDB" id="A0A1V4KRS0"/>
<keyword evidence="2" id="KW-1185">Reference proteome</keyword>
<evidence type="ECO:0000313" key="2">
    <source>
        <dbReference type="Proteomes" id="UP000190648"/>
    </source>
</evidence>
<accession>A0A1V4KRS0</accession>
<organism evidence="1 2">
    <name type="scientific">Patagioenas fasciata monilis</name>
    <dbReference type="NCBI Taxonomy" id="372326"/>
    <lineage>
        <taxon>Eukaryota</taxon>
        <taxon>Metazoa</taxon>
        <taxon>Chordata</taxon>
        <taxon>Craniata</taxon>
        <taxon>Vertebrata</taxon>
        <taxon>Euteleostomi</taxon>
        <taxon>Archelosauria</taxon>
        <taxon>Archosauria</taxon>
        <taxon>Dinosauria</taxon>
        <taxon>Saurischia</taxon>
        <taxon>Theropoda</taxon>
        <taxon>Coelurosauria</taxon>
        <taxon>Aves</taxon>
        <taxon>Neognathae</taxon>
        <taxon>Neoaves</taxon>
        <taxon>Columbimorphae</taxon>
        <taxon>Columbiformes</taxon>
        <taxon>Columbidae</taxon>
        <taxon>Patagioenas</taxon>
    </lineage>
</organism>
<proteinExistence type="predicted"/>
<sequence>MCLAFYDSEKETEVIDQLLSAVASERKNMKTQKLTMKLKSSTLKADEEMPVLSVDLLPRFIPKPEL</sequence>
<dbReference type="Proteomes" id="UP000190648">
    <property type="component" value="Unassembled WGS sequence"/>
</dbReference>